<evidence type="ECO:0000313" key="2">
    <source>
        <dbReference type="EMBL" id="KAK9998068.1"/>
    </source>
</evidence>
<sequence>MMKKEKPLVMIYSEDNEIKDSDSDDSVDSHGGENDNEDSDSKGSDSEDYGSRDNHNAGAFYEDDSYDKVDCYDEALEDDEEAVGGDYNEYPYGRPSNWSCITDVKMKEWNVVSQSTSLHPSNKGKQDLFREWMDNIERLDGYVVDKPADMEVNGEGPDYMDEDPRVLMLKEERNR</sequence>
<proteinExistence type="predicted"/>
<organism evidence="2 3">
    <name type="scientific">Lithocarpus litseifolius</name>
    <dbReference type="NCBI Taxonomy" id="425828"/>
    <lineage>
        <taxon>Eukaryota</taxon>
        <taxon>Viridiplantae</taxon>
        <taxon>Streptophyta</taxon>
        <taxon>Embryophyta</taxon>
        <taxon>Tracheophyta</taxon>
        <taxon>Spermatophyta</taxon>
        <taxon>Magnoliopsida</taxon>
        <taxon>eudicotyledons</taxon>
        <taxon>Gunneridae</taxon>
        <taxon>Pentapetalae</taxon>
        <taxon>rosids</taxon>
        <taxon>fabids</taxon>
        <taxon>Fagales</taxon>
        <taxon>Fagaceae</taxon>
        <taxon>Lithocarpus</taxon>
    </lineage>
</organism>
<protein>
    <submittedName>
        <fullName evidence="2">Uncharacterized protein</fullName>
    </submittedName>
</protein>
<reference evidence="2 3" key="1">
    <citation type="submission" date="2024-01" db="EMBL/GenBank/DDBJ databases">
        <title>A telomere-to-telomere, gap-free genome of sweet tea (Lithocarpus litseifolius).</title>
        <authorList>
            <person name="Zhou J."/>
        </authorList>
    </citation>
    <scope>NUCLEOTIDE SEQUENCE [LARGE SCALE GENOMIC DNA]</scope>
    <source>
        <strain evidence="2">Zhou-2022a</strain>
        <tissue evidence="2">Leaf</tissue>
    </source>
</reference>
<name>A0AAW2CK16_9ROSI</name>
<evidence type="ECO:0000256" key="1">
    <source>
        <dbReference type="SAM" id="MobiDB-lite"/>
    </source>
</evidence>
<accession>A0AAW2CK16</accession>
<gene>
    <name evidence="2" type="ORF">SO802_017671</name>
</gene>
<comment type="caution">
    <text evidence="2">The sequence shown here is derived from an EMBL/GenBank/DDBJ whole genome shotgun (WGS) entry which is preliminary data.</text>
</comment>
<dbReference type="Proteomes" id="UP001459277">
    <property type="component" value="Unassembled WGS sequence"/>
</dbReference>
<feature type="region of interest" description="Disordered" evidence="1">
    <location>
        <begin position="1"/>
        <end position="63"/>
    </location>
</feature>
<evidence type="ECO:0000313" key="3">
    <source>
        <dbReference type="Proteomes" id="UP001459277"/>
    </source>
</evidence>
<feature type="compositionally biased region" description="Basic and acidic residues" evidence="1">
    <location>
        <begin position="16"/>
        <end position="55"/>
    </location>
</feature>
<keyword evidence="3" id="KW-1185">Reference proteome</keyword>
<dbReference type="EMBL" id="JAZDWU010000006">
    <property type="protein sequence ID" value="KAK9998068.1"/>
    <property type="molecule type" value="Genomic_DNA"/>
</dbReference>
<dbReference type="AlphaFoldDB" id="A0AAW2CK16"/>